<proteinExistence type="predicted"/>
<dbReference type="Proteomes" id="UP001186974">
    <property type="component" value="Unassembled WGS sequence"/>
</dbReference>
<comment type="caution">
    <text evidence="1">The sequence shown here is derived from an EMBL/GenBank/DDBJ whole genome shotgun (WGS) entry which is preliminary data.</text>
</comment>
<protein>
    <submittedName>
        <fullName evidence="1">Uncharacterized protein</fullName>
    </submittedName>
</protein>
<sequence length="197" mass="21137">MNRVCLFAGSSVVGDGAVWTDGRPAKVVAARMTALARAADQAVKGGGLEVGRRPEMLFNGDMGGYDFLIRLEGGVVKGGKLERATKVGFKNLQLQAGGGEGREMVGFDPVQLYVDELRRVHGEAVVLFYGGPGCDVVAGLWNQVHAGRRKWKIRMGFSTVPVGVKGDDVEVEMNKEAILAEMARLGGDMVKKVEMLK</sequence>
<gene>
    <name evidence="1" type="ORF">LTS18_011851</name>
</gene>
<name>A0ACC3CY83_9PEZI</name>
<dbReference type="EMBL" id="JAWDJW010009823">
    <property type="protein sequence ID" value="KAK3055099.1"/>
    <property type="molecule type" value="Genomic_DNA"/>
</dbReference>
<keyword evidence="2" id="KW-1185">Reference proteome</keyword>
<reference evidence="1" key="1">
    <citation type="submission" date="2024-09" db="EMBL/GenBank/DDBJ databases">
        <title>Black Yeasts Isolated from many extreme environments.</title>
        <authorList>
            <person name="Coleine C."/>
            <person name="Stajich J.E."/>
            <person name="Selbmann L."/>
        </authorList>
    </citation>
    <scope>NUCLEOTIDE SEQUENCE</scope>
    <source>
        <strain evidence="1">CCFEE 5737</strain>
    </source>
</reference>
<organism evidence="1 2">
    <name type="scientific">Coniosporium uncinatum</name>
    <dbReference type="NCBI Taxonomy" id="93489"/>
    <lineage>
        <taxon>Eukaryota</taxon>
        <taxon>Fungi</taxon>
        <taxon>Dikarya</taxon>
        <taxon>Ascomycota</taxon>
        <taxon>Pezizomycotina</taxon>
        <taxon>Dothideomycetes</taxon>
        <taxon>Dothideomycetes incertae sedis</taxon>
        <taxon>Coniosporium</taxon>
    </lineage>
</organism>
<accession>A0ACC3CY83</accession>
<evidence type="ECO:0000313" key="2">
    <source>
        <dbReference type="Proteomes" id="UP001186974"/>
    </source>
</evidence>
<evidence type="ECO:0000313" key="1">
    <source>
        <dbReference type="EMBL" id="KAK3055099.1"/>
    </source>
</evidence>